<dbReference type="GeneID" id="115811293"/>
<keyword evidence="7" id="KW-0597">Phosphoprotein</keyword>
<evidence type="ECO:0000256" key="17">
    <source>
        <dbReference type="ARBA" id="ARBA00048679"/>
    </source>
</evidence>
<feature type="region of interest" description="Disordered" evidence="21">
    <location>
        <begin position="588"/>
        <end position="624"/>
    </location>
</feature>
<evidence type="ECO:0000256" key="1">
    <source>
        <dbReference type="ARBA" id="ARBA00004123"/>
    </source>
</evidence>
<keyword evidence="10 20" id="KW-0547">Nucleotide-binding</keyword>
<feature type="binding site" evidence="20">
    <location>
        <position position="960"/>
    </location>
    <ligand>
        <name>ATP</name>
        <dbReference type="ChEBI" id="CHEBI:30616"/>
    </ligand>
</feature>
<evidence type="ECO:0000256" key="12">
    <source>
        <dbReference type="ARBA" id="ARBA00022840"/>
    </source>
</evidence>
<dbReference type="Gene3D" id="3.30.450.20">
    <property type="entry name" value="PAS domain"/>
    <property type="match status" value="1"/>
</dbReference>
<evidence type="ECO:0000256" key="2">
    <source>
        <dbReference type="ARBA" id="ARBA00004496"/>
    </source>
</evidence>
<comment type="catalytic activity">
    <reaction evidence="16">
        <text>L-threonyl-[protein] + ATP = O-phospho-L-threonyl-[protein] + ADP + H(+)</text>
        <dbReference type="Rhea" id="RHEA:46608"/>
        <dbReference type="Rhea" id="RHEA-COMP:11060"/>
        <dbReference type="Rhea" id="RHEA-COMP:11605"/>
        <dbReference type="ChEBI" id="CHEBI:15378"/>
        <dbReference type="ChEBI" id="CHEBI:30013"/>
        <dbReference type="ChEBI" id="CHEBI:30616"/>
        <dbReference type="ChEBI" id="CHEBI:61977"/>
        <dbReference type="ChEBI" id="CHEBI:456216"/>
        <dbReference type="EC" id="2.7.11.1"/>
    </reaction>
</comment>
<evidence type="ECO:0000256" key="13">
    <source>
        <dbReference type="ARBA" id="ARBA00022990"/>
    </source>
</evidence>
<dbReference type="OrthoDB" id="10252171at2759"/>
<dbReference type="PROSITE" id="PS00107">
    <property type="entry name" value="PROTEIN_KINASE_ATP"/>
    <property type="match status" value="1"/>
</dbReference>
<evidence type="ECO:0000256" key="16">
    <source>
        <dbReference type="ARBA" id="ARBA00047899"/>
    </source>
</evidence>
<dbReference type="SUPFAM" id="SSF55785">
    <property type="entry name" value="PYP-like sensor domain (PAS domain)"/>
    <property type="match status" value="1"/>
</dbReference>
<dbReference type="GO" id="GO:0005829">
    <property type="term" value="C:cytosol"/>
    <property type="evidence" value="ECO:0007669"/>
    <property type="project" value="TreeGrafter"/>
</dbReference>
<evidence type="ECO:0000256" key="19">
    <source>
        <dbReference type="ARBA" id="ARBA00071822"/>
    </source>
</evidence>
<dbReference type="InterPro" id="IPR035965">
    <property type="entry name" value="PAS-like_dom_sf"/>
</dbReference>
<keyword evidence="6" id="KW-0723">Serine/threonine-protein kinase</keyword>
<evidence type="ECO:0000256" key="6">
    <source>
        <dbReference type="ARBA" id="ARBA00022527"/>
    </source>
</evidence>
<evidence type="ECO:0000256" key="11">
    <source>
        <dbReference type="ARBA" id="ARBA00022777"/>
    </source>
</evidence>
<evidence type="ECO:0000313" key="23">
    <source>
        <dbReference type="Proteomes" id="UP000504632"/>
    </source>
</evidence>
<dbReference type="Proteomes" id="UP000504632">
    <property type="component" value="Chromosome 5"/>
</dbReference>
<dbReference type="RefSeq" id="XP_030629304.1">
    <property type="nucleotide sequence ID" value="XM_030773444.1"/>
</dbReference>
<evidence type="ECO:0000256" key="3">
    <source>
        <dbReference type="ARBA" id="ARBA00006692"/>
    </source>
</evidence>
<dbReference type="SUPFAM" id="SSF56112">
    <property type="entry name" value="Protein kinase-like (PK-like)"/>
    <property type="match status" value="1"/>
</dbReference>
<evidence type="ECO:0000313" key="24">
    <source>
        <dbReference type="RefSeq" id="XP_030629304.1"/>
    </source>
</evidence>
<dbReference type="InterPro" id="IPR017441">
    <property type="entry name" value="Protein_kinase_ATP_BS"/>
</dbReference>
<keyword evidence="12 20" id="KW-0067">ATP-binding</keyword>
<dbReference type="InterPro" id="IPR000719">
    <property type="entry name" value="Prot_kinase_dom"/>
</dbReference>
<keyword evidence="5" id="KW-0963">Cytoplasm</keyword>
<comment type="subcellular location">
    <subcellularLocation>
        <location evidence="2">Cytoplasm</location>
    </subcellularLocation>
    <subcellularLocation>
        <location evidence="1">Nucleus</location>
    </subcellularLocation>
</comment>
<dbReference type="GO" id="GO:0035556">
    <property type="term" value="P:intracellular signal transduction"/>
    <property type="evidence" value="ECO:0007669"/>
    <property type="project" value="TreeGrafter"/>
</dbReference>
<dbReference type="Gene3D" id="3.30.200.20">
    <property type="entry name" value="Phosphorylase Kinase, domain 1"/>
    <property type="match status" value="1"/>
</dbReference>
<feature type="domain" description="Protein kinase" evidence="22">
    <location>
        <begin position="927"/>
        <end position="1179"/>
    </location>
</feature>
<comment type="similarity">
    <text evidence="3">Belongs to the protein kinase superfamily. CAMK Ser/Thr protein kinase family.</text>
</comment>
<dbReference type="CTD" id="23178"/>
<comment type="function">
    <text evidence="18">Serine/threonine-protein kinase involved in energy homeostasis and protein translation. Phosphorylates EEF1A1, GYS1, PDX1 and RPS6. Probably plays a role under changing environmental conditions (oxygen, glucose, nutrition), rather than under standard conditions. Acts as a sensor involved in energy homeostasis: regulates glycogen synthase synthesis by mediating phosphorylation of GYS1, leading to GYS1 inactivation. May be involved in glucose-stimulated insulin production in pancreas and regulation of glucagon secretion by glucose in alpha cells; however such data require additional evidences. May play a role in regulation of protein translation by phosphorylating EEF1A1, leading to increase translation efficiency. May also participate in respiratory regulation.</text>
</comment>
<evidence type="ECO:0000256" key="7">
    <source>
        <dbReference type="ARBA" id="ARBA00022553"/>
    </source>
</evidence>
<evidence type="ECO:0000256" key="21">
    <source>
        <dbReference type="SAM" id="MobiDB-lite"/>
    </source>
</evidence>
<dbReference type="InParanoid" id="A0A6J2VAJ6"/>
<keyword evidence="13" id="KW-0007">Acetylation</keyword>
<reference evidence="24" key="1">
    <citation type="submission" date="2025-08" db="UniProtKB">
        <authorList>
            <consortium name="RefSeq"/>
        </authorList>
    </citation>
    <scope>IDENTIFICATION</scope>
</reference>
<gene>
    <name evidence="24" type="primary">pask</name>
</gene>
<evidence type="ECO:0000259" key="22">
    <source>
        <dbReference type="PROSITE" id="PS50011"/>
    </source>
</evidence>
<dbReference type="InterPro" id="IPR008271">
    <property type="entry name" value="Ser/Thr_kinase_AS"/>
</dbReference>
<dbReference type="GO" id="GO:0005634">
    <property type="term" value="C:nucleus"/>
    <property type="evidence" value="ECO:0007669"/>
    <property type="project" value="UniProtKB-SubCell"/>
</dbReference>
<dbReference type="GO" id="GO:0045719">
    <property type="term" value="P:negative regulation of glycogen biosynthetic process"/>
    <property type="evidence" value="ECO:0007669"/>
    <property type="project" value="TreeGrafter"/>
</dbReference>
<dbReference type="EC" id="2.7.11.1" evidence="4"/>
<keyword evidence="23" id="KW-1185">Reference proteome</keyword>
<feature type="compositionally biased region" description="Acidic residues" evidence="21">
    <location>
        <begin position="1228"/>
        <end position="1244"/>
    </location>
</feature>
<accession>A0A6J2VAJ6</accession>
<dbReference type="CDD" id="cd00130">
    <property type="entry name" value="PAS"/>
    <property type="match status" value="1"/>
</dbReference>
<feature type="compositionally biased region" description="Basic and acidic residues" evidence="21">
    <location>
        <begin position="605"/>
        <end position="618"/>
    </location>
</feature>
<keyword evidence="15" id="KW-0539">Nucleus</keyword>
<dbReference type="Gene3D" id="1.10.510.10">
    <property type="entry name" value="Transferase(Phosphotransferase) domain 1"/>
    <property type="match status" value="1"/>
</dbReference>
<keyword evidence="9" id="KW-0677">Repeat</keyword>
<evidence type="ECO:0000256" key="10">
    <source>
        <dbReference type="ARBA" id="ARBA00022741"/>
    </source>
</evidence>
<evidence type="ECO:0000256" key="8">
    <source>
        <dbReference type="ARBA" id="ARBA00022679"/>
    </source>
</evidence>
<dbReference type="FunFam" id="3.30.200.20:FF:000346">
    <property type="entry name" value="PAS domain-containing serine/threonine-protein kinase"/>
    <property type="match status" value="1"/>
</dbReference>
<dbReference type="InterPro" id="IPR011009">
    <property type="entry name" value="Kinase-like_dom_sf"/>
</dbReference>
<dbReference type="FunFam" id="1.10.510.10:FF:000351">
    <property type="entry name" value="PAS domain-containing serine/threonine-protein kinase"/>
    <property type="match status" value="1"/>
</dbReference>
<feature type="compositionally biased region" description="Polar residues" evidence="21">
    <location>
        <begin position="440"/>
        <end position="461"/>
    </location>
</feature>
<dbReference type="InterPro" id="IPR000014">
    <property type="entry name" value="PAS"/>
</dbReference>
<feature type="region of interest" description="Disordered" evidence="21">
    <location>
        <begin position="437"/>
        <end position="464"/>
    </location>
</feature>
<evidence type="ECO:0000256" key="4">
    <source>
        <dbReference type="ARBA" id="ARBA00012513"/>
    </source>
</evidence>
<dbReference type="GO" id="GO:0004674">
    <property type="term" value="F:protein serine/threonine kinase activity"/>
    <property type="evidence" value="ECO:0007669"/>
    <property type="project" value="UniProtKB-KW"/>
</dbReference>
<dbReference type="Pfam" id="PF13426">
    <property type="entry name" value="PAS_9"/>
    <property type="match status" value="1"/>
</dbReference>
<comment type="catalytic activity">
    <reaction evidence="17">
        <text>L-seryl-[protein] + ATP = O-phospho-L-seryl-[protein] + ADP + H(+)</text>
        <dbReference type="Rhea" id="RHEA:17989"/>
        <dbReference type="Rhea" id="RHEA-COMP:9863"/>
        <dbReference type="Rhea" id="RHEA-COMP:11604"/>
        <dbReference type="ChEBI" id="CHEBI:15378"/>
        <dbReference type="ChEBI" id="CHEBI:29999"/>
        <dbReference type="ChEBI" id="CHEBI:30616"/>
        <dbReference type="ChEBI" id="CHEBI:83421"/>
        <dbReference type="ChEBI" id="CHEBI:456216"/>
        <dbReference type="EC" id="2.7.11.1"/>
    </reaction>
</comment>
<dbReference type="PROSITE" id="PS00108">
    <property type="entry name" value="PROTEIN_KINASE_ST"/>
    <property type="match status" value="1"/>
</dbReference>
<dbReference type="SMART" id="SM00220">
    <property type="entry name" value="S_TKc"/>
    <property type="match status" value="1"/>
</dbReference>
<dbReference type="PANTHER" id="PTHR24346:SF51">
    <property type="entry name" value="PAS DOMAIN-CONTAINING SERINE_THREONINE-PROTEIN KINASE"/>
    <property type="match status" value="1"/>
</dbReference>
<evidence type="ECO:0000256" key="18">
    <source>
        <dbReference type="ARBA" id="ARBA00053825"/>
    </source>
</evidence>
<evidence type="ECO:0000256" key="14">
    <source>
        <dbReference type="ARBA" id="ARBA00023121"/>
    </source>
</evidence>
<dbReference type="GO" id="GO:0008289">
    <property type="term" value="F:lipid binding"/>
    <property type="evidence" value="ECO:0007669"/>
    <property type="project" value="UniProtKB-KW"/>
</dbReference>
<evidence type="ECO:0000256" key="9">
    <source>
        <dbReference type="ARBA" id="ARBA00022737"/>
    </source>
</evidence>
<dbReference type="PANTHER" id="PTHR24346">
    <property type="entry name" value="MAP/MICROTUBULE AFFINITY-REGULATING KINASE"/>
    <property type="match status" value="1"/>
</dbReference>
<dbReference type="AlphaFoldDB" id="A0A6J2VAJ6"/>
<dbReference type="Pfam" id="PF00069">
    <property type="entry name" value="Pkinase"/>
    <property type="match status" value="1"/>
</dbReference>
<feature type="region of interest" description="Disordered" evidence="21">
    <location>
        <begin position="1217"/>
        <end position="1246"/>
    </location>
</feature>
<keyword evidence="11 24" id="KW-0418">Kinase</keyword>
<evidence type="ECO:0000256" key="5">
    <source>
        <dbReference type="ARBA" id="ARBA00022490"/>
    </source>
</evidence>
<evidence type="ECO:0000256" key="15">
    <source>
        <dbReference type="ARBA" id="ARBA00023242"/>
    </source>
</evidence>
<dbReference type="GO" id="GO:0005524">
    <property type="term" value="F:ATP binding"/>
    <property type="evidence" value="ECO:0007669"/>
    <property type="project" value="UniProtKB-UniRule"/>
</dbReference>
<dbReference type="PROSITE" id="PS50011">
    <property type="entry name" value="PROTEIN_KINASE_DOM"/>
    <property type="match status" value="1"/>
</dbReference>
<name>A0A6J2VAJ6_CHACN</name>
<organism evidence="23 24">
    <name type="scientific">Chanos chanos</name>
    <name type="common">Milkfish</name>
    <name type="synonym">Mugil chanos</name>
    <dbReference type="NCBI Taxonomy" id="29144"/>
    <lineage>
        <taxon>Eukaryota</taxon>
        <taxon>Metazoa</taxon>
        <taxon>Chordata</taxon>
        <taxon>Craniata</taxon>
        <taxon>Vertebrata</taxon>
        <taxon>Euteleostomi</taxon>
        <taxon>Actinopterygii</taxon>
        <taxon>Neopterygii</taxon>
        <taxon>Teleostei</taxon>
        <taxon>Ostariophysi</taxon>
        <taxon>Gonorynchiformes</taxon>
        <taxon>Chanidae</taxon>
        <taxon>Chanos</taxon>
    </lineage>
</organism>
<proteinExistence type="inferred from homology"/>
<evidence type="ECO:0000256" key="20">
    <source>
        <dbReference type="PROSITE-ProRule" id="PRU10141"/>
    </source>
</evidence>
<dbReference type="FunFam" id="3.30.450.20:FF:000059">
    <property type="entry name" value="PAS domain containing serine/threonine kinase"/>
    <property type="match status" value="1"/>
</dbReference>
<protein>
    <recommendedName>
        <fullName evidence="19">PAS domain-containing serine/threonine-protein kinase</fullName>
        <ecNumber evidence="4">2.7.11.1</ecNumber>
    </recommendedName>
</protein>
<sequence length="1263" mass="138419">MSLWRHTIDNQSLSVKGGSVCVVPGDNSSQVENQSFDLNQSYPCARKLSNKHTSLQQWHESGTGDSSYSSVAVRDIQVTRLHCSGVSSESPARPSSVVDRCLLTQLACGSGQLSTESLVSNPNKATLTVDWNTTQVLDANEQACKLFELPSSELIGQKLSTFLRTNQTLEEAVPEDNLDTEGNVVSVTAKVVYALGRYGAEVPVSVWVRRLSLYQCVCVLLLEPVERICAHVSFSQNGGILSCDPAFALLHGYRSADELTGLSIMSLMPSLRIPLHHRAEPKMLRVQRTGAVHRAGMVLPVRVKLRAAVACGKPEEVRNDCDQSGPSDGLSALDPSRVPSLSEMCTTFLSGTQPTGPKDPGVGLTSPSSTLVYTGSVWVFAPASGLLILHPDGSIFSISSFHTSMLFGYSRSELQGKNVTFLMPAFYECMHTVERGSSPVPDQTSTAQSSSNTDPCRSSGSPKLVSGSVLTLCSDATSVKENQEETSDLHTVLAGDMGMVEQAVQRRVCTGKGTIFTGTSAKLDQQGSAPSTMTSPAVTSTPMDRLEDTAELCEQAAELVTQFNSSDPFDSTTALLQTFALVESQEVQRASLSPRHGPAKQLLRNRSDPRRPGKEPPDPHLVGYGCSDQTAQQDSSFEVISLGSRSSSGFCEKWAGPDRFDNSQNGALVPDSGSCFLDMDSNGEVITRALGELDLNGSLELPSAPPDLLSLSQTSCDTAELLRTPSPIMVELDQEGDAPRSPEQDKRCVIDRVQKEPEEWNSPLPKDPEHRNLLPEHVKGDVLEDRRVSGGIRLLSDTLATSTPKKPQSDACSAPALNRDIVEGRFVGTCYHRDGAPLEVQCDIRKAAPPGSRGCSFYCVWMSACHHLIPQQEALLSPQSVSGVSGQDSSALSLGEAIREACRGDGLGSSLDLEHSGACEGRFSEEYRRVRAVGKGAFGFVWQACRRTDGEEVVVKFIKKSKIMRECWLDDPDLGSVSQEIAILSRLQHPNIVRVLEVFENRDFFQMVMEKHGEGLDLFEFIDRQPRLDEPLASYIFRQLVAAVSYLRGQNVLHRDIKDENIIINTRFHIRLIDFGSAARLEPGKLFYTFCGTLEYCSPEVLQGNPYEGPELEMWSLGVLLYTLLFSENPFCSVEEAMEAKLRPPYPLSTELEGLLSGLLHPDPTQRMSLQELLLERWIRQAINLAEYSWEEVLPGGDDASSHQVCSQDGLCLDSDRQQVFQDHAPLEEEEEDEEDEEEADEEEQRMTMAALQSELQKYLSDE</sequence>
<keyword evidence="14" id="KW-0446">Lipid-binding</keyword>
<keyword evidence="8" id="KW-0808">Transferase</keyword>